<keyword evidence="4" id="KW-1185">Reference proteome</keyword>
<feature type="transmembrane region" description="Helical" evidence="1">
    <location>
        <begin position="115"/>
        <end position="137"/>
    </location>
</feature>
<keyword evidence="1" id="KW-1133">Transmembrane helix</keyword>
<feature type="transmembrane region" description="Helical" evidence="1">
    <location>
        <begin position="73"/>
        <end position="95"/>
    </location>
</feature>
<evidence type="ECO:0000313" key="4">
    <source>
        <dbReference type="Proteomes" id="UP000050911"/>
    </source>
</evidence>
<dbReference type="PATRIC" id="fig|1302272.5.peg.2221"/>
<accession>A0A0R1HMF5</accession>
<feature type="transmembrane region" description="Helical" evidence="1">
    <location>
        <begin position="34"/>
        <end position="52"/>
    </location>
</feature>
<comment type="caution">
    <text evidence="3">The sequence shown here is derived from an EMBL/GenBank/DDBJ whole genome shotgun (WGS) entry which is preliminary data.</text>
</comment>
<dbReference type="InterPro" id="IPR002656">
    <property type="entry name" value="Acyl_transf_3_dom"/>
</dbReference>
<dbReference type="EMBL" id="AZCX01000005">
    <property type="protein sequence ID" value="KRK47965.1"/>
    <property type="molecule type" value="Genomic_DNA"/>
</dbReference>
<dbReference type="Pfam" id="PF01757">
    <property type="entry name" value="Acyl_transf_3"/>
    <property type="match status" value="1"/>
</dbReference>
<dbReference type="Proteomes" id="UP000050911">
    <property type="component" value="Unassembled WGS sequence"/>
</dbReference>
<feature type="transmembrane region" description="Helical" evidence="1">
    <location>
        <begin position="199"/>
        <end position="215"/>
    </location>
</feature>
<evidence type="ECO:0000313" key="3">
    <source>
        <dbReference type="EMBL" id="KRK47965.1"/>
    </source>
</evidence>
<sequence>MAKAIGMIAVVFGHAIHPMTDAHHSVSVLFGVLYWWHMPLFFIIGGFFLKPIEQNLSAFKRFFMHRVWPNIKMYFGAGTILILLAHFLRGHSWHYTAWYFLRLVYGGRTLNKTLTIFWFITVYVLTLIVVVILISYVKSIPAQFFIAFTMFAAGVSYKHMHFLVYKYVPWDADIVLLTTLYMLVGYYGFKLYPQIPHKGWIFLSTAVMFIVLAFLKYQRLLVFSLSLKSHKVHNSFLGAFVPIAISLAIFILSDWMTSSHFFDWLLPIGLYSNAIMYMHRLVFDVLAHVPGIDNWLMQTILGLVIPVIVASLYKRGKHWWHNRQLPTTS</sequence>
<evidence type="ECO:0000259" key="2">
    <source>
        <dbReference type="Pfam" id="PF01757"/>
    </source>
</evidence>
<gene>
    <name evidence="3" type="ORF">FC96_GL002172</name>
</gene>
<keyword evidence="1" id="KW-0472">Membrane</keyword>
<feature type="transmembrane region" description="Helical" evidence="1">
    <location>
        <begin position="264"/>
        <end position="283"/>
    </location>
</feature>
<protein>
    <recommendedName>
        <fullName evidence="2">Acyltransferase 3 domain-containing protein</fullName>
    </recommendedName>
</protein>
<feature type="transmembrane region" description="Helical" evidence="1">
    <location>
        <begin position="235"/>
        <end position="252"/>
    </location>
</feature>
<feature type="transmembrane region" description="Helical" evidence="1">
    <location>
        <begin position="174"/>
        <end position="192"/>
    </location>
</feature>
<feature type="transmembrane region" description="Helical" evidence="1">
    <location>
        <begin position="295"/>
        <end position="313"/>
    </location>
</feature>
<proteinExistence type="predicted"/>
<dbReference type="AlphaFoldDB" id="A0A0R1HMF5"/>
<keyword evidence="1" id="KW-0812">Transmembrane</keyword>
<dbReference type="STRING" id="1302272.FC96_GL002172"/>
<reference evidence="3 4" key="1">
    <citation type="journal article" date="2015" name="Genome Announc.">
        <title>Expanding the biotechnology potential of lactobacilli through comparative genomics of 213 strains and associated genera.</title>
        <authorList>
            <person name="Sun Z."/>
            <person name="Harris H.M."/>
            <person name="McCann A."/>
            <person name="Guo C."/>
            <person name="Argimon S."/>
            <person name="Zhang W."/>
            <person name="Yang X."/>
            <person name="Jeffery I.B."/>
            <person name="Cooney J.C."/>
            <person name="Kagawa T.F."/>
            <person name="Liu W."/>
            <person name="Song Y."/>
            <person name="Salvetti E."/>
            <person name="Wrobel A."/>
            <person name="Rasinkangas P."/>
            <person name="Parkhill J."/>
            <person name="Rea M.C."/>
            <person name="O'Sullivan O."/>
            <person name="Ritari J."/>
            <person name="Douillard F.P."/>
            <person name="Paul Ross R."/>
            <person name="Yang R."/>
            <person name="Briner A.E."/>
            <person name="Felis G.E."/>
            <person name="de Vos W.M."/>
            <person name="Barrangou R."/>
            <person name="Klaenhammer T.R."/>
            <person name="Caufield P.W."/>
            <person name="Cui Y."/>
            <person name="Zhang H."/>
            <person name="O'Toole P.W."/>
        </authorList>
    </citation>
    <scope>NUCLEOTIDE SEQUENCE [LARGE SCALE GENOMIC DNA]</scope>
    <source>
        <strain evidence="3 4">JCM 15530</strain>
    </source>
</reference>
<feature type="domain" description="Acyltransferase 3" evidence="2">
    <location>
        <begin position="2"/>
        <end position="312"/>
    </location>
</feature>
<feature type="transmembrane region" description="Helical" evidence="1">
    <location>
        <begin position="144"/>
        <end position="168"/>
    </location>
</feature>
<name>A0A0R1HMF5_9LACO</name>
<evidence type="ECO:0000256" key="1">
    <source>
        <dbReference type="SAM" id="Phobius"/>
    </source>
</evidence>
<organism evidence="3 4">
    <name type="scientific">Secundilactobacillus kimchicus JCM 15530</name>
    <dbReference type="NCBI Taxonomy" id="1302272"/>
    <lineage>
        <taxon>Bacteria</taxon>
        <taxon>Bacillati</taxon>
        <taxon>Bacillota</taxon>
        <taxon>Bacilli</taxon>
        <taxon>Lactobacillales</taxon>
        <taxon>Lactobacillaceae</taxon>
        <taxon>Secundilactobacillus</taxon>
    </lineage>
</organism>
<dbReference type="GO" id="GO:0016747">
    <property type="term" value="F:acyltransferase activity, transferring groups other than amino-acyl groups"/>
    <property type="evidence" value="ECO:0007669"/>
    <property type="project" value="InterPro"/>
</dbReference>